<protein>
    <recommendedName>
        <fullName evidence="5">UPF0182 protein GA0070617_4968</fullName>
    </recommendedName>
</protein>
<accession>A0A1C6V8J7</accession>
<dbReference type="Proteomes" id="UP000198937">
    <property type="component" value="Unassembled WGS sequence"/>
</dbReference>
<feature type="compositionally biased region" description="Low complexity" evidence="6">
    <location>
        <begin position="986"/>
        <end position="1004"/>
    </location>
</feature>
<dbReference type="AlphaFoldDB" id="A0A1C6V8J7"/>
<reference evidence="8" key="1">
    <citation type="submission" date="2016-06" db="EMBL/GenBank/DDBJ databases">
        <authorList>
            <person name="Varghese N."/>
            <person name="Submissions Spin"/>
        </authorList>
    </citation>
    <scope>NUCLEOTIDE SEQUENCE [LARGE SCALE GENOMIC DNA]</scope>
    <source>
        <strain evidence="8">DSM 45577</strain>
    </source>
</reference>
<dbReference type="Pfam" id="PF03699">
    <property type="entry name" value="UPF0182"/>
    <property type="match status" value="1"/>
</dbReference>
<keyword evidence="8" id="KW-1185">Reference proteome</keyword>
<evidence type="ECO:0000256" key="2">
    <source>
        <dbReference type="ARBA" id="ARBA00022692"/>
    </source>
</evidence>
<evidence type="ECO:0000313" key="7">
    <source>
        <dbReference type="EMBL" id="SCL62595.1"/>
    </source>
</evidence>
<dbReference type="HAMAP" id="MF_01600">
    <property type="entry name" value="UPF0182"/>
    <property type="match status" value="1"/>
</dbReference>
<dbReference type="GO" id="GO:0005576">
    <property type="term" value="C:extracellular region"/>
    <property type="evidence" value="ECO:0007669"/>
    <property type="project" value="TreeGrafter"/>
</dbReference>
<keyword evidence="3 5" id="KW-1133">Transmembrane helix</keyword>
<comment type="caution">
    <text evidence="5">Lacks conserved residue(s) required for the propagation of feature annotation.</text>
</comment>
<dbReference type="PANTHER" id="PTHR39344:SF1">
    <property type="entry name" value="UPF0182 PROTEIN SLL1060"/>
    <property type="match status" value="1"/>
</dbReference>
<keyword evidence="4 5" id="KW-0472">Membrane</keyword>
<feature type="transmembrane region" description="Helical" evidence="5">
    <location>
        <begin position="111"/>
        <end position="130"/>
    </location>
</feature>
<comment type="similarity">
    <text evidence="5">Belongs to the UPF0182 family.</text>
</comment>
<dbReference type="STRING" id="683228.GA0070617_4968"/>
<evidence type="ECO:0000256" key="3">
    <source>
        <dbReference type="ARBA" id="ARBA00022989"/>
    </source>
</evidence>
<keyword evidence="1 5" id="KW-1003">Cell membrane</keyword>
<sequence length="1012" mass="111329">MVMRSSPLPRMSRRGRVTIGVLVGVFVLFSLLSWGVQVWTDWLWFDEVRFTDVFTSVLTTRLLLFLTIGVLMAALIGGNLWLAHRLRPSLRPHSAEQATLERYRMLLGPRLGLWITLVAVVVGIFAGLSAQSRWSQWLLFRNGGDFGVDDPEFGIDIGFYVFQLPFWRYLLGVGFTMVVLALLGALAVHYIFGGIRLQGVGDRMTNAARAHVTTLVAVFVGLKAVAYVLDRRAMLLEYNDGVNLYGAGYADVNALLPAKEILAYISVVVAIAIVVFSNAVMRNLVWPGISLALLGVSAVAIGGIYPWAVQTFEVRPSEKDKEAPYIQRSIDATRASFGLAGTEPVRYAANNLTPPASLATDTAVVQNIRLLDPQLVSETYTQRQQVRQFYDFGEKLDVDRYTVNGTTQDYVVGLREINYRQLSNQQDTWINRHTVYTHGYGLVAAPANRVVCGGQPFFVSGFLDDANDQQEEQNAQGELCTARADTIPTEQPRVYYGERMEPGDYAIVGQTDPERNAEFDRPVGDSEGESTGTGEFYTYTGSGGVDVGSFPRRLLYAIKEQESNFLLSDRVNENSKLLYIRNPRDRVEKVAPFLTVDGDPYPAVVDGRIQWIIDGYTTSATYPYAERVNLQQETADELTGRGTFQLARENVNYIRNSVKATVDAYDGTVRLYEFDDNDPVLKAWNKAFGGDLVRPKSEIPAELSEHFRYPADLFKVQRNLLTKFHVTDPGDFYSAQDFWQVPSVPDNPDSGQRQPPYYLYTQFPGQDGPRFQLTSAVTPNGRQNLAALISGSYVDGQPRLEVLDLPDQTRISGPVQVHQQMTNNADIRQQLNLLSSNQAQVQYGNLLSLPFGNGMLYVEPVYVKTNQENAPPLLQRVLMSYGDGGSYVVLANNVSEGIKALVEQGERAGNQTPAPPAGDDETPPASPTPPPSPGTTPELTGDLAEAAQAVQTAIAEVRAAQTSGDFARYGEALKQLDEAMAAFQRAQQAGNPNAPASPAASPTGTPAPSPSG</sequence>
<feature type="region of interest" description="Disordered" evidence="6">
    <location>
        <begin position="906"/>
        <end position="945"/>
    </location>
</feature>
<feature type="compositionally biased region" description="Basic and acidic residues" evidence="6">
    <location>
        <begin position="512"/>
        <end position="524"/>
    </location>
</feature>
<evidence type="ECO:0000313" key="8">
    <source>
        <dbReference type="Proteomes" id="UP000198937"/>
    </source>
</evidence>
<dbReference type="EMBL" id="FMIA01000002">
    <property type="protein sequence ID" value="SCL62595.1"/>
    <property type="molecule type" value="Genomic_DNA"/>
</dbReference>
<feature type="compositionally biased region" description="Pro residues" evidence="6">
    <location>
        <begin position="924"/>
        <end position="934"/>
    </location>
</feature>
<dbReference type="NCBIfam" id="NF000825">
    <property type="entry name" value="PRK00068.1"/>
    <property type="match status" value="1"/>
</dbReference>
<dbReference type="GO" id="GO:0005886">
    <property type="term" value="C:plasma membrane"/>
    <property type="evidence" value="ECO:0007669"/>
    <property type="project" value="UniProtKB-SubCell"/>
</dbReference>
<feature type="transmembrane region" description="Helical" evidence="5">
    <location>
        <begin position="62"/>
        <end position="82"/>
    </location>
</feature>
<gene>
    <name evidence="7" type="ORF">GA0070617_4968</name>
</gene>
<comment type="subcellular location">
    <subcellularLocation>
        <location evidence="5">Cell membrane</location>
        <topology evidence="5">Multi-pass membrane protein</topology>
    </subcellularLocation>
</comment>
<proteinExistence type="inferred from homology"/>
<evidence type="ECO:0000256" key="1">
    <source>
        <dbReference type="ARBA" id="ARBA00022475"/>
    </source>
</evidence>
<evidence type="ECO:0000256" key="4">
    <source>
        <dbReference type="ARBA" id="ARBA00023136"/>
    </source>
</evidence>
<name>A0A1C6V8J7_9ACTN</name>
<dbReference type="PANTHER" id="PTHR39344">
    <property type="entry name" value="UPF0182 PROTEIN SLL1060"/>
    <property type="match status" value="1"/>
</dbReference>
<feature type="region of interest" description="Disordered" evidence="6">
    <location>
        <begin position="981"/>
        <end position="1012"/>
    </location>
</feature>
<evidence type="ECO:0000256" key="6">
    <source>
        <dbReference type="SAM" id="MobiDB-lite"/>
    </source>
</evidence>
<feature type="region of interest" description="Disordered" evidence="6">
    <location>
        <begin position="512"/>
        <end position="532"/>
    </location>
</feature>
<dbReference type="InterPro" id="IPR005372">
    <property type="entry name" value="UPF0182"/>
</dbReference>
<feature type="transmembrane region" description="Helical" evidence="5">
    <location>
        <begin position="212"/>
        <end position="229"/>
    </location>
</feature>
<feature type="transmembrane region" description="Helical" evidence="5">
    <location>
        <begin position="288"/>
        <end position="308"/>
    </location>
</feature>
<keyword evidence="2 5" id="KW-0812">Transmembrane</keyword>
<feature type="transmembrane region" description="Helical" evidence="5">
    <location>
        <begin position="169"/>
        <end position="192"/>
    </location>
</feature>
<evidence type="ECO:0000256" key="5">
    <source>
        <dbReference type="HAMAP-Rule" id="MF_01600"/>
    </source>
</evidence>
<organism evidence="7 8">
    <name type="scientific">Micromonospora yangpuensis</name>
    <dbReference type="NCBI Taxonomy" id="683228"/>
    <lineage>
        <taxon>Bacteria</taxon>
        <taxon>Bacillati</taxon>
        <taxon>Actinomycetota</taxon>
        <taxon>Actinomycetes</taxon>
        <taxon>Micromonosporales</taxon>
        <taxon>Micromonosporaceae</taxon>
        <taxon>Micromonospora</taxon>
    </lineage>
</organism>
<feature type="transmembrane region" description="Helical" evidence="5">
    <location>
        <begin position="261"/>
        <end position="281"/>
    </location>
</feature>